<sequence length="2338" mass="263920">ASRVATESDDSADKVTSTLKSCLPLPVLPKSLRKPPSDVKAGFKVESDGLPLLPLGDVDEEAYAVPWPAEPPLPDNYQHPEAKLLIAVKLLSAGFDPNALYTMCWFEAEAQMQYIPSGDDDSADERFRFNMLPTWAVKLLLNAGASVACINSVGYTPLHLCLRNKIEELLEVLLYYNCGDAESSLRVQVVDNRGYSVLKTAVELNWLPGVCLALEAGADASSSFDHLDQQARREMKTTLVHLAVKGRNMRILDKVLSIAEQENLIDCLNTEGDTPLCVAIRNGHIECAKSLLHRGAGIENMSRNYCNALHIAAMYGRIDIMKYLLESVSDSKYLISVFNKAGLAPIHLAANNNNYECVQLLLKHGNCQRLATTLPDDTFSTALHLAAQHDYVEVAKAIISKDPMAVKDFNNRGFLPLHEAAFHCSNKTMLFFLHETEAVLSSYTAGTHENKQTAIQLITAQLPNPADFFETLFDSFMHYEQKQGQPEISVNYGFLTTRSHNMTQIQVIEEMVRCGPRRILLHPLMESLLHLKWKTLLPFFYVMLTIYGVFVTALNTYVVTYFHFCDRNATIYGSTPKIFDYTFWVFAAFIYTTISLMLILETFFITVKKRRYFMNFETWIKLSCMALVGVVPLAFKLVPKEVDWPRHVATAALLLAWLQMLFLLSRFPNWGYYVLMFGEVAANIFKILLTFVFLIIGFSLSFMIQYRSQDPFSNSWTAFVKTTVMMTQEFEYDDLFDEKHTAILGLSTEVARFLFALFLMFVGIVLMNFMVGVAVSNVNELNVAGNTKRLEKQVELLITLDYLVYGLVSKVFPINTYYKRYHWSINNFPSKEKLWRIRYYFDFDDSMSHDDEYIPSHLRRAIIKKAMEQCKNAKEETNKDTFEKKIDVLYESLVAPVDEKDKNGKENTKLDRVLEHLMSLTEDIANMKEQIRGLKEVSNKKPRRGRKLKRDASRSHSRSRRRAPEELYDKMNLVLQDIKELKRTPQLPDIQCNARGTRKEDENYIVLTPTPTPQSETASSIPKKWRRSDRRLRRLNTELLEAIETHDIEEVERLLNAGANPNATCRLGLVSACHMAALAGGDAMALLLRFGAEKHRLDRLGRTPLHLATFVDVMRLILKAKGMFYTMKEKGVNHVDTPLHTAVLLESKEGIELLLDAGAAVSCLNSSGLTPLHVCIKKELEEPLQVLASYEYQNADPMSTMVDVKDGEGHTVLQAAIEVEWVPGVCANDGETPVHSAAALGNLEVLNEILSLAKQKKFIDCQNDEGETPLFKAIKHGHAECVRALLNEGAALDITLPGDVNVLHVAADYGHYDILKYLLEYEESLNMINSLTAGDRRGFGPIHFAASGNHPNCVKLLLEKNADIRLRTTCSPHKSSTPLHIAAAKNHAEVAAVVLSIDKTTIHEVNSMGWFPLHTAAHHGSREVIAMLLRDGANLAGYTDGPKKFRRTAIDMVLNNLSKPTEYLEEVLDSYISSNTQNFQETDCVVTVNYSVLIPNVCEMEQMKVIEALLKTGNRYGQRRLLVHPLLESFLFLKWKALLPFFYTIIAFYAFFVFSLSTFVVSVFFFKDTEENPPAFLSPHIWGYVVYASICLILIQELLYMNVKSSRYFLQLETWVKFGSIGLATILPPAVIIISWSEGDWPRHVATAALLLAWLEMMFLLSRFPNWGYYVLMFGKVASNIVKILLTFGFLIVGFALSFMIQFRSTEPFEGPWSALVKTIVMMTSEFDYEALFDEDHSKTLSTSISIVRLMFVIFVVLAAIVLMNLMVGVAVSDINDLEILGNISRLAKQVEFLGTLDVLVYNRFFNTVLPRRLNNSIKNKRRVLGTIFICPGKPRWRHYKVLPSHLRDAILDKAHAQEKQKEEELDFKIFRQKMAEMHEAIIEKHKQHKIPSADERPNKIKVKFEEITKHLKTLDDGVSDVKDQIAVNDKAQASIEELNIKMDQMSLDIENIKQFLLRLETITSIAYDWASGAWYFADKQQRCLYACDGSLQHCRMLHRDVEDPQGLAVDPTPPAKQGNEVNGLLPKACSEACHPKALTLDIVNKLIFWVDGEEDTIEQSNYDGTGQTTVYKIEEAYNRNIRVFSWFNSTLYLPGYRGIFMTPLKGNETYTTVEGFPSTAVVYHGRRQPRVWHPCADYNGGCEHICVTAYNGGTPVARCLCQHGFQLDAAQHGGLISVARLSAPAQHREIIRQVSYHPYSIILDPERRMMYWSVWAGVTELYGGIEAANMDGSGRIKLVSEDVIKPNDDLLWSEQGSGLLRRMTVDGNISLVDSMTPPLYDIRVVTKSARVGRNACSDDNGGCAELCLATPEARTCACAAGRAPLARDNTRCGHVAS</sequence>
<evidence type="ECO:0000313" key="2">
    <source>
        <dbReference type="Proteomes" id="UP001064048"/>
    </source>
</evidence>
<comment type="caution">
    <text evidence="1">The sequence shown here is derived from an EMBL/GenBank/DDBJ whole genome shotgun (WGS) entry which is preliminary data.</text>
</comment>
<proteinExistence type="predicted"/>
<feature type="non-terminal residue" evidence="1">
    <location>
        <position position="1"/>
    </location>
</feature>
<accession>A0ACC0K7S5</accession>
<organism evidence="1 2">
    <name type="scientific">Choristoneura fumiferana</name>
    <name type="common">Spruce budworm moth</name>
    <name type="synonym">Archips fumiferana</name>
    <dbReference type="NCBI Taxonomy" id="7141"/>
    <lineage>
        <taxon>Eukaryota</taxon>
        <taxon>Metazoa</taxon>
        <taxon>Ecdysozoa</taxon>
        <taxon>Arthropoda</taxon>
        <taxon>Hexapoda</taxon>
        <taxon>Insecta</taxon>
        <taxon>Pterygota</taxon>
        <taxon>Neoptera</taxon>
        <taxon>Endopterygota</taxon>
        <taxon>Lepidoptera</taxon>
        <taxon>Glossata</taxon>
        <taxon>Ditrysia</taxon>
        <taxon>Tortricoidea</taxon>
        <taxon>Tortricidae</taxon>
        <taxon>Tortricinae</taxon>
        <taxon>Choristoneura</taxon>
    </lineage>
</organism>
<keyword evidence="2" id="KW-1185">Reference proteome</keyword>
<protein>
    <submittedName>
        <fullName evidence="1">Uncharacterized protein</fullName>
    </submittedName>
</protein>
<evidence type="ECO:0000313" key="1">
    <source>
        <dbReference type="EMBL" id="KAI8432517.1"/>
    </source>
</evidence>
<reference evidence="1 2" key="1">
    <citation type="journal article" date="2022" name="Genome Biol. Evol.">
        <title>The Spruce Budworm Genome: Reconstructing the Evolutionary History of Antifreeze Proteins.</title>
        <authorList>
            <person name="Beliveau C."/>
            <person name="Gagne P."/>
            <person name="Picq S."/>
            <person name="Vernygora O."/>
            <person name="Keeling C.I."/>
            <person name="Pinkney K."/>
            <person name="Doucet D."/>
            <person name="Wen F."/>
            <person name="Johnston J.S."/>
            <person name="Maaroufi H."/>
            <person name="Boyle B."/>
            <person name="Laroche J."/>
            <person name="Dewar K."/>
            <person name="Juretic N."/>
            <person name="Blackburn G."/>
            <person name="Nisole A."/>
            <person name="Brunet B."/>
            <person name="Brandao M."/>
            <person name="Lumley L."/>
            <person name="Duan J."/>
            <person name="Quan G."/>
            <person name="Lucarotti C.J."/>
            <person name="Roe A.D."/>
            <person name="Sperling F.A.H."/>
            <person name="Levesque R.C."/>
            <person name="Cusson M."/>
        </authorList>
    </citation>
    <scope>NUCLEOTIDE SEQUENCE [LARGE SCALE GENOMIC DNA]</scope>
    <source>
        <strain evidence="1">Glfc:IPQL:Cfum</strain>
    </source>
</reference>
<dbReference type="Proteomes" id="UP001064048">
    <property type="component" value="Chromosome 24"/>
</dbReference>
<dbReference type="EMBL" id="CM046124">
    <property type="protein sequence ID" value="KAI8432517.1"/>
    <property type="molecule type" value="Genomic_DNA"/>
</dbReference>
<name>A0ACC0K7S5_CHOFU</name>
<gene>
    <name evidence="1" type="ORF">MSG28_013516</name>
</gene>